<dbReference type="Proteomes" id="UP000765509">
    <property type="component" value="Unassembled WGS sequence"/>
</dbReference>
<keyword evidence="3" id="KW-1185">Reference proteome</keyword>
<accession>A0A9Q3GCT8</accession>
<feature type="region of interest" description="Disordered" evidence="1">
    <location>
        <begin position="61"/>
        <end position="86"/>
    </location>
</feature>
<comment type="caution">
    <text evidence="2">The sequence shown here is derived from an EMBL/GenBank/DDBJ whole genome shotgun (WGS) entry which is preliminary data.</text>
</comment>
<evidence type="ECO:0000313" key="2">
    <source>
        <dbReference type="EMBL" id="MBW0462923.1"/>
    </source>
</evidence>
<reference evidence="2" key="1">
    <citation type="submission" date="2021-03" db="EMBL/GenBank/DDBJ databases">
        <title>Draft genome sequence of rust myrtle Austropuccinia psidii MF-1, a brazilian biotype.</title>
        <authorList>
            <person name="Quecine M.C."/>
            <person name="Pachon D.M.R."/>
            <person name="Bonatelli M.L."/>
            <person name="Correr F.H."/>
            <person name="Franceschini L.M."/>
            <person name="Leite T.F."/>
            <person name="Margarido G.R.A."/>
            <person name="Almeida C.A."/>
            <person name="Ferrarezi J.A."/>
            <person name="Labate C.A."/>
        </authorList>
    </citation>
    <scope>NUCLEOTIDE SEQUENCE</scope>
    <source>
        <strain evidence="2">MF-1</strain>
    </source>
</reference>
<protein>
    <submittedName>
        <fullName evidence="2">Uncharacterized protein</fullName>
    </submittedName>
</protein>
<organism evidence="2 3">
    <name type="scientific">Austropuccinia psidii MF-1</name>
    <dbReference type="NCBI Taxonomy" id="1389203"/>
    <lineage>
        <taxon>Eukaryota</taxon>
        <taxon>Fungi</taxon>
        <taxon>Dikarya</taxon>
        <taxon>Basidiomycota</taxon>
        <taxon>Pucciniomycotina</taxon>
        <taxon>Pucciniomycetes</taxon>
        <taxon>Pucciniales</taxon>
        <taxon>Sphaerophragmiaceae</taxon>
        <taxon>Austropuccinia</taxon>
    </lineage>
</organism>
<gene>
    <name evidence="2" type="ORF">O181_002638</name>
</gene>
<evidence type="ECO:0000313" key="3">
    <source>
        <dbReference type="Proteomes" id="UP000765509"/>
    </source>
</evidence>
<dbReference type="AlphaFoldDB" id="A0A9Q3GCT8"/>
<proteinExistence type="predicted"/>
<dbReference type="EMBL" id="AVOT02000450">
    <property type="protein sequence ID" value="MBW0462923.1"/>
    <property type="molecule type" value="Genomic_DNA"/>
</dbReference>
<feature type="region of interest" description="Disordered" evidence="1">
    <location>
        <begin position="167"/>
        <end position="214"/>
    </location>
</feature>
<sequence>MFENKGRQERIEKNSTVTSIIPASTINSNHNSTGIVTQDNQAVPISSELMNLDIKKTLQKAKHFPNNQEKAKTPQEAPKGGYRSDSTFLPSNRIKFTTTSLSGHIQSQPEGSQRCTSAQRVPNYRRPLEKLHELSPDCEKVAGPSQYLKVTEWVAYIDVNEEHDRFQSRMEGKQLSMTQKSVKTNHRVQKKKFQHEKAATSSEQWKGKAPARVT</sequence>
<feature type="compositionally biased region" description="Basic residues" evidence="1">
    <location>
        <begin position="183"/>
        <end position="194"/>
    </location>
</feature>
<evidence type="ECO:0000256" key="1">
    <source>
        <dbReference type="SAM" id="MobiDB-lite"/>
    </source>
</evidence>
<name>A0A9Q3GCT8_9BASI</name>